<dbReference type="STRING" id="53254.SAMN05660750_01618"/>
<evidence type="ECO:0000313" key="3">
    <source>
        <dbReference type="EMBL" id="SKB62571.1"/>
    </source>
</evidence>
<evidence type="ECO:0000313" key="4">
    <source>
        <dbReference type="Proteomes" id="UP000051562"/>
    </source>
</evidence>
<dbReference type="Proteomes" id="UP000051562">
    <property type="component" value="Unassembled WGS sequence"/>
</dbReference>
<protein>
    <submittedName>
        <fullName evidence="2">Glycerophosphodiester phosphodiesterase</fullName>
    </submittedName>
    <submittedName>
        <fullName evidence="3">Glycerophosphoryl diester phosphodiesterase</fullName>
    </submittedName>
</protein>
<dbReference type="Gene3D" id="3.20.20.190">
    <property type="entry name" value="Phosphatidylinositol (PI) phosphodiesterase"/>
    <property type="match status" value="1"/>
</dbReference>
<feature type="domain" description="GP-PDE" evidence="1">
    <location>
        <begin position="19"/>
        <end position="259"/>
    </location>
</feature>
<proteinExistence type="predicted"/>
<dbReference type="OrthoDB" id="384721at2"/>
<dbReference type="PROSITE" id="PS51704">
    <property type="entry name" value="GP_PDE"/>
    <property type="match status" value="1"/>
</dbReference>
<keyword evidence="4" id="KW-1185">Reference proteome</keyword>
<dbReference type="EMBL" id="LMAR01000061">
    <property type="protein sequence ID" value="KQK28717.1"/>
    <property type="molecule type" value="Genomic_DNA"/>
</dbReference>
<name>A0A0Q3I1U9_9HYPH</name>
<dbReference type="GO" id="GO:0006629">
    <property type="term" value="P:lipid metabolic process"/>
    <property type="evidence" value="ECO:0007669"/>
    <property type="project" value="InterPro"/>
</dbReference>
<gene>
    <name evidence="2" type="ORF">ARD30_20710</name>
    <name evidence="3" type="ORF">SAMN05660750_01618</name>
</gene>
<dbReference type="SUPFAM" id="SSF51695">
    <property type="entry name" value="PLC-like phosphodiesterases"/>
    <property type="match status" value="1"/>
</dbReference>
<dbReference type="RefSeq" id="WP_055729946.1">
    <property type="nucleotide sequence ID" value="NZ_FUYX01000003.1"/>
</dbReference>
<dbReference type="PANTHER" id="PTHR46211">
    <property type="entry name" value="GLYCEROPHOSPHORYL DIESTER PHOSPHODIESTERASE"/>
    <property type="match status" value="1"/>
</dbReference>
<dbReference type="EMBL" id="FUYX01000003">
    <property type="protein sequence ID" value="SKB62571.1"/>
    <property type="molecule type" value="Genomic_DNA"/>
</dbReference>
<dbReference type="PANTHER" id="PTHR46211:SF1">
    <property type="entry name" value="GLYCEROPHOSPHODIESTER PHOSPHODIESTERASE, CYTOPLASMIC"/>
    <property type="match status" value="1"/>
</dbReference>
<dbReference type="Proteomes" id="UP000190130">
    <property type="component" value="Unassembled WGS sequence"/>
</dbReference>
<dbReference type="AlphaFoldDB" id="A0A0Q3I1U9"/>
<accession>A0A0Q3I1U9</accession>
<evidence type="ECO:0000259" key="1">
    <source>
        <dbReference type="PROSITE" id="PS51704"/>
    </source>
</evidence>
<organism evidence="2 4">
    <name type="scientific">Bosea thiooxidans</name>
    <dbReference type="NCBI Taxonomy" id="53254"/>
    <lineage>
        <taxon>Bacteria</taxon>
        <taxon>Pseudomonadati</taxon>
        <taxon>Pseudomonadota</taxon>
        <taxon>Alphaproteobacteria</taxon>
        <taxon>Hyphomicrobiales</taxon>
        <taxon>Boseaceae</taxon>
        <taxon>Bosea</taxon>
    </lineage>
</organism>
<dbReference type="InterPro" id="IPR030395">
    <property type="entry name" value="GP_PDE_dom"/>
</dbReference>
<reference evidence="3 5" key="2">
    <citation type="submission" date="2017-02" db="EMBL/GenBank/DDBJ databases">
        <authorList>
            <person name="Peterson S.W."/>
        </authorList>
    </citation>
    <scope>NUCLEOTIDE SEQUENCE [LARGE SCALE GENOMIC DNA]</scope>
    <source>
        <strain evidence="3 5">DSM 9653</strain>
    </source>
</reference>
<evidence type="ECO:0000313" key="2">
    <source>
        <dbReference type="EMBL" id="KQK28717.1"/>
    </source>
</evidence>
<reference evidence="2 4" key="1">
    <citation type="submission" date="2015-10" db="EMBL/GenBank/DDBJ databases">
        <title>Draft genome of Bosea thiooxidans.</title>
        <authorList>
            <person name="Wang X."/>
        </authorList>
    </citation>
    <scope>NUCLEOTIDE SEQUENCE [LARGE SCALE GENOMIC DNA]</scope>
    <source>
        <strain evidence="2 4">CGMCC 9174</strain>
    </source>
</reference>
<dbReference type="GO" id="GO:0008081">
    <property type="term" value="F:phosphoric diester hydrolase activity"/>
    <property type="evidence" value="ECO:0007669"/>
    <property type="project" value="InterPro"/>
</dbReference>
<evidence type="ECO:0000313" key="5">
    <source>
        <dbReference type="Proteomes" id="UP000190130"/>
    </source>
</evidence>
<sequence>MSAGLTKDTTRPELGWLVAKPIAHRGLHDLAAGVIENSGSAAKAAIAGGFGIECDVQLTADGQAVVFHDFVLDRLTAETGPVVARTAADLGRLTLTGSSDPILTLPAFLDLIGGRVPLVIEIKSRFDGDLALTRRTVEVLAGYKSHPIVIKSFDPAIVTALRELAPEIPRGIVAMNAYDYGDYDRLSPERKHALANLLHFTESQPHFLSWKVADLESAAPYLCRNALGLPLMSWTVRTPEERQRAARLADQMVFEGFHP</sequence>
<dbReference type="Pfam" id="PF03009">
    <property type="entry name" value="GDPD"/>
    <property type="match status" value="1"/>
</dbReference>
<dbReference type="InterPro" id="IPR017946">
    <property type="entry name" value="PLC-like_Pdiesterase_TIM-brl"/>
</dbReference>